<dbReference type="SUPFAM" id="SSF117289">
    <property type="entry name" value="Nucleoporin domain"/>
    <property type="match status" value="1"/>
</dbReference>
<organism evidence="10 11">
    <name type="scientific">Maudiozyma barnettii</name>
    <dbReference type="NCBI Taxonomy" id="61262"/>
    <lineage>
        <taxon>Eukaryota</taxon>
        <taxon>Fungi</taxon>
        <taxon>Dikarya</taxon>
        <taxon>Ascomycota</taxon>
        <taxon>Saccharomycotina</taxon>
        <taxon>Saccharomycetes</taxon>
        <taxon>Saccharomycetales</taxon>
        <taxon>Saccharomycetaceae</taxon>
        <taxon>Maudiozyma</taxon>
    </lineage>
</organism>
<dbReference type="GeneID" id="64859103"/>
<accession>A0A8H2VIJ6</accession>
<evidence type="ECO:0000256" key="1">
    <source>
        <dbReference type="ARBA" id="ARBA00004259"/>
    </source>
</evidence>
<evidence type="ECO:0000256" key="2">
    <source>
        <dbReference type="ARBA" id="ARBA00005569"/>
    </source>
</evidence>
<reference evidence="10 11" key="1">
    <citation type="submission" date="2020-05" db="EMBL/GenBank/DDBJ databases">
        <authorList>
            <person name="Casaregola S."/>
            <person name="Devillers H."/>
            <person name="Grondin C."/>
        </authorList>
    </citation>
    <scope>NUCLEOTIDE SEQUENCE [LARGE SCALE GENOMIC DNA]</scope>
    <source>
        <strain evidence="10 11">CLIB 1767</strain>
    </source>
</reference>
<evidence type="ECO:0000313" key="11">
    <source>
        <dbReference type="Proteomes" id="UP000644660"/>
    </source>
</evidence>
<dbReference type="GO" id="GO:0006606">
    <property type="term" value="P:protein import into nucleus"/>
    <property type="evidence" value="ECO:0007669"/>
    <property type="project" value="TreeGrafter"/>
</dbReference>
<proteinExistence type="inferred from homology"/>
<evidence type="ECO:0000256" key="5">
    <source>
        <dbReference type="ARBA" id="ARBA00022927"/>
    </source>
</evidence>
<dbReference type="Proteomes" id="UP000644660">
    <property type="component" value="Unassembled WGS sequence"/>
</dbReference>
<comment type="subcellular location">
    <subcellularLocation>
        <location evidence="1">Nucleus envelope</location>
    </subcellularLocation>
</comment>
<dbReference type="InterPro" id="IPR037624">
    <property type="entry name" value="Nup133-like"/>
</dbReference>
<dbReference type="AlphaFoldDB" id="A0A8H2VIJ6"/>
<dbReference type="PANTHER" id="PTHR13405:SF11">
    <property type="entry name" value="NUCLEAR PORE COMPLEX PROTEIN NUP133"/>
    <property type="match status" value="1"/>
</dbReference>
<dbReference type="InterPro" id="IPR014908">
    <property type="entry name" value="Nucleoporin_Nup133/Nup155_N"/>
</dbReference>
<evidence type="ECO:0000259" key="8">
    <source>
        <dbReference type="Pfam" id="PF03177"/>
    </source>
</evidence>
<keyword evidence="6" id="KW-0811">Translocation</keyword>
<dbReference type="Pfam" id="PF08801">
    <property type="entry name" value="Nucleoporin_N"/>
    <property type="match status" value="1"/>
</dbReference>
<keyword evidence="4" id="KW-0509">mRNA transport</keyword>
<dbReference type="GO" id="GO:0016973">
    <property type="term" value="P:poly(A)+ mRNA export from nucleus"/>
    <property type="evidence" value="ECO:0007669"/>
    <property type="project" value="TreeGrafter"/>
</dbReference>
<comment type="caution">
    <text evidence="10">The sequence shown here is derived from an EMBL/GenBank/DDBJ whole genome shotgun (WGS) entry which is preliminary data.</text>
</comment>
<feature type="domain" description="Nucleoporin Nup133/Nup155-like N-terminal" evidence="9">
    <location>
        <begin position="59"/>
        <end position="481"/>
    </location>
</feature>
<comment type="similarity">
    <text evidence="2">Belongs to the nucleoporin Nup133 family.</text>
</comment>
<name>A0A8H2VIJ6_9SACH</name>
<dbReference type="InterPro" id="IPR007187">
    <property type="entry name" value="Nucleoporin_Nup133/Nup155_C"/>
</dbReference>
<sequence>MSTQTSSRPIFQLRKELSESLTTDISDSNNNELEFSTEKATSFENSTATTYNDTNKILTENEVYTVSRLTTELPSSTKRETQDHQQTTGFLETSMQKALISDTDNIFIWNYDSPQRDTPSIRIPLHDEAEYSLSEPPACLLTTPLAAYEPTTGNSDNDNQRLEINNGPDNCGVIIFDKQTGKVTYYEDIESINNLYPQLSKAMSHNLDLNLSQDERITKVLNLEPAGIVVATSLGAVHFITIRDNIGKPRIALKQTLIKAHRGLLSQFFKKSQQENTTNTSYSIVSLKQGHVTGKGERLLYITTKSGDFQIWQLGVSSKTFRRINVNVFNKILESLQDLYPFAYGSLKLIDSHPLLSDSMNVQLFLSTITDNNNMFYIISTIILDEQFGAYSIFSTYRLNTMNLPTPSEQNAPKLLIPSSLEQNNSSIASVFVLFQNCLVITQISSKLDSSFILKRKWEDIISFNEDINVIGFGYSASSLYIISKEVGGIMRIELKRSVEPSFTEDLEETRFVKSHVEQATYFSNASLNNPIEFNLPSGLSIDREVIEHDLLLCNDGIFSSTSKFIPNVSSNLEQHLNSRINYYKNFLRFIELNFNNNISPNLKLHLVENFETINCALRFLQCLDKKDNVSSRLNTVWSFILSKNNIKLEDLVIKQLDQFPSLFIEFLKSVDFGTESNEFKSKLINLLISCFYEAILEDGERTVRYDMFNLDPLEVSVDKLPWYINYDILNVLNKLFFNYKFSIKAEAPTDTVKKEQFLTLLKILYYFFNQIKVWNTQVDKEVDQTKFDLVAKLYDDNHTAWNDVLCELNYKEQSIRITDFYQDFEALVQTLETLDGQDSLYAQFFEKFDYDFASTLFSYYIANNKLSKLFYQFPEQHHQLVRFFEENIDQYRNISWIQDIMDDNFSKASMDLVKLNLLGKPITKNQIYLNIAKLSGLVDENNIDVVTLDEIQSRLDLIDGEIDFKSKLKENTIELNSRYEETFFKKIYEETNQKLQKGITIPLNRVIEQYSLLDDAESFFCALKLIAFNTKSIEYEVKKFLIATLWRRCILNDKYIMEHDDAKQLSEGTVYQVLEGFFSQELFISDIALPSVHIVKDKYIVTEEYLTNTYGEFTSNEEEISKIRNSIEQDIEDVSKITQLEAHLHTIINAANENTGNQCAINYETNTIEPN</sequence>
<evidence type="ECO:0000313" key="10">
    <source>
        <dbReference type="EMBL" id="CAB4256035.1"/>
    </source>
</evidence>
<dbReference type="Pfam" id="PF03177">
    <property type="entry name" value="Nucleoporin_C"/>
    <property type="match status" value="1"/>
</dbReference>
<gene>
    <name evidence="10" type="ORF">KABA2_08S01760</name>
</gene>
<dbReference type="PANTHER" id="PTHR13405">
    <property type="entry name" value="NUCLEAR PORE COMPLEX PROTEIN NUP133"/>
    <property type="match status" value="1"/>
</dbReference>
<keyword evidence="11" id="KW-1185">Reference proteome</keyword>
<keyword evidence="5" id="KW-0653">Protein transport</keyword>
<dbReference type="EMBL" id="CAEFZW010000008">
    <property type="protein sequence ID" value="CAB4256035.1"/>
    <property type="molecule type" value="Genomic_DNA"/>
</dbReference>
<evidence type="ECO:0000259" key="9">
    <source>
        <dbReference type="Pfam" id="PF08801"/>
    </source>
</evidence>
<keyword evidence="3" id="KW-0813">Transport</keyword>
<dbReference type="GO" id="GO:0017056">
    <property type="term" value="F:structural constituent of nuclear pore"/>
    <property type="evidence" value="ECO:0007669"/>
    <property type="project" value="InterPro"/>
</dbReference>
<feature type="domain" description="Nucleoporin Nup133/Nup155-like C-terminal" evidence="8">
    <location>
        <begin position="789"/>
        <end position="916"/>
    </location>
</feature>
<protein>
    <submittedName>
        <fullName evidence="10">Similar to Saccharomyces cerevisiae YKR082W NUP133 Subunit of the Nup84p subcomplex of the nuclear pore complex (NPC)</fullName>
    </submittedName>
</protein>
<evidence type="ECO:0000256" key="4">
    <source>
        <dbReference type="ARBA" id="ARBA00022816"/>
    </source>
</evidence>
<dbReference type="InterPro" id="IPR015943">
    <property type="entry name" value="WD40/YVTN_repeat-like_dom_sf"/>
</dbReference>
<dbReference type="Gene3D" id="2.130.10.10">
    <property type="entry name" value="YVTN repeat-like/Quinoprotein amine dehydrogenase"/>
    <property type="match status" value="1"/>
</dbReference>
<dbReference type="GO" id="GO:0031080">
    <property type="term" value="C:nuclear pore outer ring"/>
    <property type="evidence" value="ECO:0007669"/>
    <property type="project" value="TreeGrafter"/>
</dbReference>
<evidence type="ECO:0000256" key="7">
    <source>
        <dbReference type="ARBA" id="ARBA00023242"/>
    </source>
</evidence>
<dbReference type="RefSeq" id="XP_041407879.1">
    <property type="nucleotide sequence ID" value="XM_041551945.1"/>
</dbReference>
<dbReference type="GO" id="GO:0000972">
    <property type="term" value="P:transcription-dependent tethering of RNA polymerase II gene DNA at nuclear periphery"/>
    <property type="evidence" value="ECO:0007669"/>
    <property type="project" value="TreeGrafter"/>
</dbReference>
<evidence type="ECO:0000256" key="3">
    <source>
        <dbReference type="ARBA" id="ARBA00022448"/>
    </source>
</evidence>
<evidence type="ECO:0000256" key="6">
    <source>
        <dbReference type="ARBA" id="ARBA00023010"/>
    </source>
</evidence>
<keyword evidence="7" id="KW-0539">Nucleus</keyword>